<name>A0ABR3EXR3_9AGAR</name>
<organism evidence="1 2">
    <name type="scientific">Marasmius crinis-equi</name>
    <dbReference type="NCBI Taxonomy" id="585013"/>
    <lineage>
        <taxon>Eukaryota</taxon>
        <taxon>Fungi</taxon>
        <taxon>Dikarya</taxon>
        <taxon>Basidiomycota</taxon>
        <taxon>Agaricomycotina</taxon>
        <taxon>Agaricomycetes</taxon>
        <taxon>Agaricomycetidae</taxon>
        <taxon>Agaricales</taxon>
        <taxon>Marasmiineae</taxon>
        <taxon>Marasmiaceae</taxon>
        <taxon>Marasmius</taxon>
    </lineage>
</organism>
<accession>A0ABR3EXR3</accession>
<dbReference type="Proteomes" id="UP001465976">
    <property type="component" value="Unassembled WGS sequence"/>
</dbReference>
<sequence length="159" mass="17840">MSLITPKKPASAVPYTLNQPTSAMACTSKKVKKEYSTWNPYPLPNDNIAVANSAEVYRKIFTGLEGLLDVHNEVKEGLEILTLGHRHHLDSGVFFISKQEREDAETNFLAKQVTYPLTSTPEEHVTTSAHNARSDSVCTCIRRWRQWRDVELAAESAVP</sequence>
<evidence type="ECO:0000313" key="2">
    <source>
        <dbReference type="Proteomes" id="UP001465976"/>
    </source>
</evidence>
<proteinExistence type="predicted"/>
<protein>
    <submittedName>
        <fullName evidence="1">Uncharacterized protein</fullName>
    </submittedName>
</protein>
<gene>
    <name evidence="1" type="ORF">V5O48_014292</name>
</gene>
<dbReference type="EMBL" id="JBAHYK010001522">
    <property type="protein sequence ID" value="KAL0567702.1"/>
    <property type="molecule type" value="Genomic_DNA"/>
</dbReference>
<reference evidence="1 2" key="1">
    <citation type="submission" date="2024-02" db="EMBL/GenBank/DDBJ databases">
        <title>A draft genome for the cacao thread blight pathogen Marasmius crinis-equi.</title>
        <authorList>
            <person name="Cohen S.P."/>
            <person name="Baruah I.K."/>
            <person name="Amoako-Attah I."/>
            <person name="Bukari Y."/>
            <person name="Meinhardt L.W."/>
            <person name="Bailey B.A."/>
        </authorList>
    </citation>
    <scope>NUCLEOTIDE SEQUENCE [LARGE SCALE GENOMIC DNA]</scope>
    <source>
        <strain evidence="1 2">GH-76</strain>
    </source>
</reference>
<dbReference type="PROSITE" id="PS51257">
    <property type="entry name" value="PROKAR_LIPOPROTEIN"/>
    <property type="match status" value="1"/>
</dbReference>
<keyword evidence="2" id="KW-1185">Reference proteome</keyword>
<comment type="caution">
    <text evidence="1">The sequence shown here is derived from an EMBL/GenBank/DDBJ whole genome shotgun (WGS) entry which is preliminary data.</text>
</comment>
<evidence type="ECO:0000313" key="1">
    <source>
        <dbReference type="EMBL" id="KAL0567702.1"/>
    </source>
</evidence>